<gene>
    <name evidence="2" type="ORF">D9R08_16735</name>
</gene>
<organism evidence="2 3">
    <name type="scientific">Rhodophyticola porphyridii</name>
    <dbReference type="NCBI Taxonomy" id="1852017"/>
    <lineage>
        <taxon>Bacteria</taxon>
        <taxon>Pseudomonadati</taxon>
        <taxon>Pseudomonadota</taxon>
        <taxon>Alphaproteobacteria</taxon>
        <taxon>Rhodobacterales</taxon>
        <taxon>Roseobacteraceae</taxon>
        <taxon>Rhodophyticola</taxon>
    </lineage>
</organism>
<evidence type="ECO:0000313" key="3">
    <source>
        <dbReference type="Proteomes" id="UP000281343"/>
    </source>
</evidence>
<dbReference type="Pfam" id="PF13588">
    <property type="entry name" value="HSDR_N_2"/>
    <property type="match status" value="1"/>
</dbReference>
<protein>
    <submittedName>
        <fullName evidence="2">Restriction endonuclease</fullName>
    </submittedName>
</protein>
<keyword evidence="3" id="KW-1185">Reference proteome</keyword>
<keyword evidence="2" id="KW-0378">Hydrolase</keyword>
<dbReference type="InterPro" id="IPR017035">
    <property type="entry name" value="UCP035009_HsdR_All3000-type"/>
</dbReference>
<evidence type="ECO:0000313" key="2">
    <source>
        <dbReference type="EMBL" id="RMA41124.1"/>
    </source>
</evidence>
<dbReference type="RefSeq" id="WP_121899205.1">
    <property type="nucleotide sequence ID" value="NZ_RCNT01000009.1"/>
</dbReference>
<accession>A0A3L9XX17</accession>
<keyword evidence="2" id="KW-0255">Endonuclease</keyword>
<proteinExistence type="predicted"/>
<dbReference type="EMBL" id="RCNT01000009">
    <property type="protein sequence ID" value="RMA41124.1"/>
    <property type="molecule type" value="Genomic_DNA"/>
</dbReference>
<dbReference type="InterPro" id="IPR029464">
    <property type="entry name" value="HSDR_N"/>
</dbReference>
<name>A0A3L9XX17_9RHOB</name>
<dbReference type="Proteomes" id="UP000281343">
    <property type="component" value="Unassembled WGS sequence"/>
</dbReference>
<feature type="domain" description="Type I restriction enzyme R protein N-terminal" evidence="1">
    <location>
        <begin position="61"/>
        <end position="122"/>
    </location>
</feature>
<dbReference type="PIRSF" id="PIRSF035009">
    <property type="entry name" value="UCP035009_HSDR_N"/>
    <property type="match status" value="1"/>
</dbReference>
<comment type="caution">
    <text evidence="2">The sequence shown here is derived from an EMBL/GenBank/DDBJ whole genome shotgun (WGS) entry which is preliminary data.</text>
</comment>
<dbReference type="GO" id="GO:0004519">
    <property type="term" value="F:endonuclease activity"/>
    <property type="evidence" value="ECO:0007669"/>
    <property type="project" value="UniProtKB-KW"/>
</dbReference>
<reference evidence="2 3" key="1">
    <citation type="submission" date="2018-10" db="EMBL/GenBank/DDBJ databases">
        <authorList>
            <person name="Jung H.S."/>
            <person name="Jeon C.O."/>
        </authorList>
    </citation>
    <scope>NUCLEOTIDE SEQUENCE [LARGE SCALE GENOMIC DNA]</scope>
    <source>
        <strain evidence="2 3">MA-7-27</strain>
    </source>
</reference>
<keyword evidence="2" id="KW-0540">Nuclease</keyword>
<sequence length="349" mass="39692">MSNLETSISALAERVRQHSETIQTEEAVKTSVVLPFLRALGYDVFNPGEVIPEFTADTPGKRGEKVDYAIKKDDEMLLLIECKGLSTQLNQRHLSQLFRYFTVTNTRFALLTNGREYQFFTDLDEPNRMDEKPFFIFDLLEISPSSISELNKFSKSNFSVDAILAQAERLRYVSATKRLLSHWFENPPADLVKLVASEVHNGRITSQVRENISKIVVTAFREIVRDQLQTRLSTALEDPMGIEAELDAPIANREIETTDEEREGFLLIKALLRGDVSADRVAIRDAKSYCAILLDDNNRKPLARLHFNGKNKSISLFDGLKEDRFQISSLDEIISLRGRLIATAQKYDN</sequence>
<dbReference type="OrthoDB" id="9148007at2"/>
<dbReference type="AlphaFoldDB" id="A0A3L9XX17"/>
<evidence type="ECO:0000259" key="1">
    <source>
        <dbReference type="Pfam" id="PF13588"/>
    </source>
</evidence>